<protein>
    <submittedName>
        <fullName evidence="8">Endolytic murein transglycosylase</fullName>
        <ecNumber evidence="8">4.2.2.-</ecNumber>
    </submittedName>
</protein>
<keyword evidence="1" id="KW-1003">Cell membrane</keyword>
<sequence length="332" mass="37962">MKKPIIISLVLLLIIGLGGMLYYKNVTSHPFKGKEDIVVEVKEGYTFYDVLGELNNKKVVKNPLLTKIYVKANKISPKIVPGEFSVSPASTMEEFIKVLEDPSLDQQNTTVTIPEGYTIEQIGSTLEEKGILKKDAFIKACKEYKVPEYISKQTEKRYILEGFLFPDTYKFKKNISGNEVISAMHKRFKEVISAIEKEKNIDIKDENLERIITKASLIEREVTSKEEKLLVSSVIDNRINIGMKLQIDATVLYALGEHKDALLYKDLEIESPYNTYYAQGMPIGAICSPGKDSIEAALFPETTEFLYYITKDNLNHKFFKTYEEFLDYKNQQ</sequence>
<dbReference type="EMBL" id="VSSQ01005350">
    <property type="protein sequence ID" value="MPM28798.1"/>
    <property type="molecule type" value="Genomic_DNA"/>
</dbReference>
<accession>A0A644YLD3</accession>
<dbReference type="NCBIfam" id="TIGR00247">
    <property type="entry name" value="endolytic transglycosylase MltG"/>
    <property type="match status" value="1"/>
</dbReference>
<feature type="transmembrane region" description="Helical" evidence="7">
    <location>
        <begin position="6"/>
        <end position="23"/>
    </location>
</feature>
<keyword evidence="6" id="KW-0961">Cell wall biogenesis/degradation</keyword>
<evidence type="ECO:0000256" key="2">
    <source>
        <dbReference type="ARBA" id="ARBA00022692"/>
    </source>
</evidence>
<evidence type="ECO:0000256" key="1">
    <source>
        <dbReference type="ARBA" id="ARBA00022475"/>
    </source>
</evidence>
<dbReference type="EC" id="4.2.2.-" evidence="8"/>
<dbReference type="GO" id="GO:0071555">
    <property type="term" value="P:cell wall organization"/>
    <property type="evidence" value="ECO:0007669"/>
    <property type="project" value="UniProtKB-KW"/>
</dbReference>
<reference evidence="8" key="1">
    <citation type="submission" date="2019-08" db="EMBL/GenBank/DDBJ databases">
        <authorList>
            <person name="Kucharzyk K."/>
            <person name="Murdoch R.W."/>
            <person name="Higgins S."/>
            <person name="Loffler F."/>
        </authorList>
    </citation>
    <scope>NUCLEOTIDE SEQUENCE</scope>
</reference>
<dbReference type="HAMAP" id="MF_02065">
    <property type="entry name" value="MltG"/>
    <property type="match status" value="1"/>
</dbReference>
<evidence type="ECO:0000256" key="4">
    <source>
        <dbReference type="ARBA" id="ARBA00023136"/>
    </source>
</evidence>
<keyword evidence="2 7" id="KW-0812">Transmembrane</keyword>
<evidence type="ECO:0000256" key="6">
    <source>
        <dbReference type="ARBA" id="ARBA00023316"/>
    </source>
</evidence>
<evidence type="ECO:0000313" key="8">
    <source>
        <dbReference type="EMBL" id="MPM28798.1"/>
    </source>
</evidence>
<name>A0A644YLD3_9ZZZZ</name>
<proteinExistence type="inferred from homology"/>
<keyword evidence="5 8" id="KW-0456">Lyase</keyword>
<gene>
    <name evidence="8" type="primary">mltG_20</name>
    <name evidence="8" type="ORF">SDC9_75328</name>
</gene>
<keyword evidence="4 7" id="KW-0472">Membrane</keyword>
<dbReference type="InterPro" id="IPR003770">
    <property type="entry name" value="MLTG-like"/>
</dbReference>
<evidence type="ECO:0000256" key="7">
    <source>
        <dbReference type="SAM" id="Phobius"/>
    </source>
</evidence>
<evidence type="ECO:0000256" key="3">
    <source>
        <dbReference type="ARBA" id="ARBA00022989"/>
    </source>
</evidence>
<dbReference type="GO" id="GO:0016829">
    <property type="term" value="F:lyase activity"/>
    <property type="evidence" value="ECO:0007669"/>
    <property type="project" value="UniProtKB-KW"/>
</dbReference>
<keyword evidence="3 7" id="KW-1133">Transmembrane helix</keyword>
<evidence type="ECO:0000256" key="5">
    <source>
        <dbReference type="ARBA" id="ARBA00023239"/>
    </source>
</evidence>
<dbReference type="PANTHER" id="PTHR30518:SF2">
    <property type="entry name" value="ENDOLYTIC MUREIN TRANSGLYCOSYLASE"/>
    <property type="match status" value="1"/>
</dbReference>
<comment type="caution">
    <text evidence="8">The sequence shown here is derived from an EMBL/GenBank/DDBJ whole genome shotgun (WGS) entry which is preliminary data.</text>
</comment>
<dbReference type="Gene3D" id="3.30.1490.480">
    <property type="entry name" value="Endolytic murein transglycosylase"/>
    <property type="match status" value="2"/>
</dbReference>
<dbReference type="Pfam" id="PF02618">
    <property type="entry name" value="YceG"/>
    <property type="match status" value="1"/>
</dbReference>
<dbReference type="PANTHER" id="PTHR30518">
    <property type="entry name" value="ENDOLYTIC MUREIN TRANSGLYCOSYLASE"/>
    <property type="match status" value="1"/>
</dbReference>
<dbReference type="CDD" id="cd08010">
    <property type="entry name" value="MltG_like"/>
    <property type="match status" value="1"/>
</dbReference>
<dbReference type="FunFam" id="3.30.1490.480:FF:000010">
    <property type="entry name" value="Endolytic murein transglycosylase"/>
    <property type="match status" value="1"/>
</dbReference>
<organism evidence="8">
    <name type="scientific">bioreactor metagenome</name>
    <dbReference type="NCBI Taxonomy" id="1076179"/>
    <lineage>
        <taxon>unclassified sequences</taxon>
        <taxon>metagenomes</taxon>
        <taxon>ecological metagenomes</taxon>
    </lineage>
</organism>
<dbReference type="AlphaFoldDB" id="A0A644YLD3"/>